<comment type="caution">
    <text evidence="1">The sequence shown here is derived from an EMBL/GenBank/DDBJ whole genome shotgun (WGS) entry which is preliminary data.</text>
</comment>
<name>A0ABT2X1Z2_9RHOB</name>
<gene>
    <name evidence="1" type="ORF">OEZ60_06510</name>
</gene>
<reference evidence="1 2" key="1">
    <citation type="submission" date="2022-10" db="EMBL/GenBank/DDBJ databases">
        <title>Defluviimonas sp. nov., isolated from ocean surface sediments.</title>
        <authorList>
            <person name="He W."/>
            <person name="Wang L."/>
            <person name="Zhang D.-F."/>
        </authorList>
    </citation>
    <scope>NUCLEOTIDE SEQUENCE [LARGE SCALE GENOMIC DNA]</scope>
    <source>
        <strain evidence="1 2">WL0024</strain>
    </source>
</reference>
<proteinExistence type="predicted"/>
<protein>
    <submittedName>
        <fullName evidence="1">Uncharacterized protein</fullName>
    </submittedName>
</protein>
<accession>A0ABT2X1Z2</accession>
<dbReference type="Proteomes" id="UP001209535">
    <property type="component" value="Unassembled WGS sequence"/>
</dbReference>
<dbReference type="EMBL" id="JAOVQO010000005">
    <property type="protein sequence ID" value="MCU9847655.1"/>
    <property type="molecule type" value="Genomic_DNA"/>
</dbReference>
<keyword evidence="2" id="KW-1185">Reference proteome</keyword>
<evidence type="ECO:0000313" key="1">
    <source>
        <dbReference type="EMBL" id="MCU9847655.1"/>
    </source>
</evidence>
<organism evidence="1 2">
    <name type="scientific">Albidovulum salinarum</name>
    <dbReference type="NCBI Taxonomy" id="2984153"/>
    <lineage>
        <taxon>Bacteria</taxon>
        <taxon>Pseudomonadati</taxon>
        <taxon>Pseudomonadota</taxon>
        <taxon>Alphaproteobacteria</taxon>
        <taxon>Rhodobacterales</taxon>
        <taxon>Paracoccaceae</taxon>
        <taxon>Albidovulum</taxon>
    </lineage>
</organism>
<dbReference type="RefSeq" id="WP_263334365.1">
    <property type="nucleotide sequence ID" value="NZ_JAOVQO010000005.1"/>
</dbReference>
<evidence type="ECO:0000313" key="2">
    <source>
        <dbReference type="Proteomes" id="UP001209535"/>
    </source>
</evidence>
<sequence length="75" mass="8111">MAPARDIVAPNIFPSRMALCAPVEIRRRSVLARVVICPLCLLILGLDHAVEGIWRIRAALGRLTGTAIPRGRGQA</sequence>